<reference evidence="1 2" key="1">
    <citation type="journal article" date="2016" name="Int. J. Syst. Evol. Microbiol.">
        <title>Descriptions of Anaerotaenia torta gen. nov., sp. nov. and Anaerocolumna cellulosilytica gen. nov., sp. nov. isolated from a methanogenic reactor of cattle waste.</title>
        <authorList>
            <person name="Uek A."/>
            <person name="Ohtaki Y."/>
            <person name="Kaku N."/>
            <person name="Ueki K."/>
        </authorList>
    </citation>
    <scope>NUCLEOTIDE SEQUENCE [LARGE SCALE GENOMIC DNA]</scope>
    <source>
        <strain evidence="1 2">SN021</strain>
    </source>
</reference>
<proteinExistence type="predicted"/>
<accession>A0A6S6QZL0</accession>
<dbReference type="PANTHER" id="PTHR34978:SF3">
    <property type="entry name" value="SLR0241 PROTEIN"/>
    <property type="match status" value="1"/>
</dbReference>
<dbReference type="CDD" id="cd07341">
    <property type="entry name" value="M56_BlaR1_MecR1_like"/>
    <property type="match status" value="1"/>
</dbReference>
<organism evidence="1 2">
    <name type="scientific">Anaerocolumna cellulosilytica</name>
    <dbReference type="NCBI Taxonomy" id="433286"/>
    <lineage>
        <taxon>Bacteria</taxon>
        <taxon>Bacillati</taxon>
        <taxon>Bacillota</taxon>
        <taxon>Clostridia</taxon>
        <taxon>Lachnospirales</taxon>
        <taxon>Lachnospiraceae</taxon>
        <taxon>Anaerocolumna</taxon>
    </lineage>
</organism>
<gene>
    <name evidence="1" type="ORF">acsn021_20580</name>
</gene>
<evidence type="ECO:0000313" key="2">
    <source>
        <dbReference type="Proteomes" id="UP000515561"/>
    </source>
</evidence>
<dbReference type="PANTHER" id="PTHR34978">
    <property type="entry name" value="POSSIBLE SENSOR-TRANSDUCER PROTEIN BLAR"/>
    <property type="match status" value="1"/>
</dbReference>
<keyword evidence="2" id="KW-1185">Reference proteome</keyword>
<dbReference type="Proteomes" id="UP000515561">
    <property type="component" value="Chromosome"/>
</dbReference>
<dbReference type="AlphaFoldDB" id="A0A6S6QZL0"/>
<sequence length="536" mass="60528">MLHFGLNMPLFLMVLHGSIMILTVFLLRTLFKNHLPKFVFPVLWSLVLFRLLVPFSLSSPISTPVPDWHLNLLEAPTVYLVESTTTDTTDTTTEESVTYSFAESHDMVPSNWRLILLLVNGLGTVATAGILLCQKQRYTKKLNNSLLIEHNRSIQTILSEMNMEHILVFSNDEISSPLVCGLFNPRIYLPTGMDFQQIQLLHHILYHEIMHIKRKDNWLKTVMLIAVCLHWYNPLVWLMSKYLSSDLEAACDAAVLRQMDSTQRQSYAGSLLTMAIMGNRSSLLYSSFSKTEVERRIKNILTYKKLTTFTLLCSILFLLSSTIAFATGGQAPFSAYLSSFCGSTSSRWGVKAGLARDIALGEKAGNRADDVIFNVLDADATNDPEIIRTQVLTDLAKEFGVEKGAFKVVVTLCLSDEEVEREYVTQGITKGPDGFYVYQGETIRTYKDGMLGSVQTKEEGEVDVYVNRNRLGQISSVTVLRKGDSEFDQRSKEIERNHYQYKINTYETTSTAYENTAVEQYSVLETNQTGDLSYGQ</sequence>
<evidence type="ECO:0000313" key="1">
    <source>
        <dbReference type="EMBL" id="BCJ94489.1"/>
    </source>
</evidence>
<dbReference type="RefSeq" id="WP_184089978.1">
    <property type="nucleotide sequence ID" value="NZ_AP023367.1"/>
</dbReference>
<dbReference type="InterPro" id="IPR052173">
    <property type="entry name" value="Beta-lactam_resp_regulator"/>
</dbReference>
<dbReference type="KEGG" id="acel:acsn021_20580"/>
<dbReference type="InterPro" id="IPR008756">
    <property type="entry name" value="Peptidase_M56"/>
</dbReference>
<dbReference type="Pfam" id="PF05569">
    <property type="entry name" value="Peptidase_M56"/>
    <property type="match status" value="1"/>
</dbReference>
<protein>
    <submittedName>
        <fullName evidence="1">Uncharacterized protein</fullName>
    </submittedName>
</protein>
<name>A0A6S6QZL0_9FIRM</name>
<dbReference type="EMBL" id="AP023367">
    <property type="protein sequence ID" value="BCJ94489.1"/>
    <property type="molecule type" value="Genomic_DNA"/>
</dbReference>